<evidence type="ECO:0008006" key="5">
    <source>
        <dbReference type="Google" id="ProtNLM"/>
    </source>
</evidence>
<dbReference type="GO" id="GO:0016765">
    <property type="term" value="F:transferase activity, transferring alkyl or aryl (other than methyl) groups"/>
    <property type="evidence" value="ECO:0007669"/>
    <property type="project" value="InterPro"/>
</dbReference>
<dbReference type="AlphaFoldDB" id="A0AAN6JTU8"/>
<accession>A0AAN6JTU8</accession>
<evidence type="ECO:0000256" key="2">
    <source>
        <dbReference type="ARBA" id="ARBA00022679"/>
    </source>
</evidence>
<keyword evidence="4" id="KW-1185">Reference proteome</keyword>
<dbReference type="PANTHER" id="PTHR40627">
    <property type="entry name" value="INDOLE PRENYLTRANSFERASE TDIB-RELATED"/>
    <property type="match status" value="1"/>
</dbReference>
<protein>
    <recommendedName>
        <fullName evidence="5">Aromatic prenyltransferase</fullName>
    </recommendedName>
</protein>
<gene>
    <name evidence="3" type="ORF">OC842_000738</name>
</gene>
<sequence>MSNAATSIPDRAILLKKCPSLTPPNSDDLHFWRQHVEQPLIKLMELSKYTVSALQSHVALIELYVLPALGPAARKEGGVWTFFSPSFMNDNQCPVELSLTWTKGRPSVRFSIEPIGRASPDISQSQANIAAAEELCQRLSAAGIGRFDRLRDLAAEVICDDEAESRSGDARKPEQESQVFIAFDLLHSGDAMVKAYVMPHARASRTSDPNLQIINRAVRRTGAAGQAWQSLLDYLSTLRPEEQPEAAILSTDCIDDPTARLKIYFRYRTMDIQRVVQHLTLGGATAEARTGGAKRWNDRLRQMWDALLSGDRGGRRVDEAEVRAQLEASCSEPTGGVLVYYDFSSSLDRVTAKVYLPVRHWTAFPNATIAKAVSELVQSSSGTISSPPGALAYEDMLTHLVGDSDLRVQNYVSLGEKKDGRMDVCVYLNPLPSSKPNNPEPEFEARAGTVTTTTATPTLCAQPLRRLRDARSRITFLPRLRARFRAANGMAL</sequence>
<dbReference type="EMBL" id="JAPDMQ010000022">
    <property type="protein sequence ID" value="KAK0539922.1"/>
    <property type="molecule type" value="Genomic_DNA"/>
</dbReference>
<evidence type="ECO:0000313" key="4">
    <source>
        <dbReference type="Proteomes" id="UP001176521"/>
    </source>
</evidence>
<dbReference type="SFLD" id="SFLDG01162">
    <property type="entry name" value="I"/>
    <property type="match status" value="1"/>
</dbReference>
<dbReference type="CDD" id="cd13929">
    <property type="entry name" value="PT-DMATS_CymD"/>
    <property type="match status" value="1"/>
</dbReference>
<dbReference type="GO" id="GO:0009820">
    <property type="term" value="P:alkaloid metabolic process"/>
    <property type="evidence" value="ECO:0007669"/>
    <property type="project" value="InterPro"/>
</dbReference>
<dbReference type="NCBIfam" id="TIGR03429">
    <property type="entry name" value="arom_pren_DMATS"/>
    <property type="match status" value="1"/>
</dbReference>
<evidence type="ECO:0000313" key="3">
    <source>
        <dbReference type="EMBL" id="KAK0539922.1"/>
    </source>
</evidence>
<dbReference type="InterPro" id="IPR017795">
    <property type="entry name" value="ABBA_NscD-like"/>
</dbReference>
<proteinExistence type="inferred from homology"/>
<dbReference type="InterPro" id="IPR033964">
    <property type="entry name" value="ABBA"/>
</dbReference>
<name>A0AAN6JTU8_9BASI</name>
<dbReference type="SFLD" id="SFLDS00036">
    <property type="entry name" value="Aromatic_Prenyltransferase"/>
    <property type="match status" value="1"/>
</dbReference>
<dbReference type="Proteomes" id="UP001176521">
    <property type="component" value="Unassembled WGS sequence"/>
</dbReference>
<comment type="caution">
    <text evidence="3">The sequence shown here is derived from an EMBL/GenBank/DDBJ whole genome shotgun (WGS) entry which is preliminary data.</text>
</comment>
<keyword evidence="2" id="KW-0808">Transferase</keyword>
<reference evidence="3" key="1">
    <citation type="journal article" date="2023" name="PhytoFront">
        <title>Draft Genome Resources of Seven Strains of Tilletia horrida, Causal Agent of Kernel Smut of Rice.</title>
        <authorList>
            <person name="Khanal S."/>
            <person name="Antony Babu S."/>
            <person name="Zhou X.G."/>
        </authorList>
    </citation>
    <scope>NUCLEOTIDE SEQUENCE</scope>
    <source>
        <strain evidence="3">TX3</strain>
    </source>
</reference>
<dbReference type="Pfam" id="PF11991">
    <property type="entry name" value="Trp_DMAT"/>
    <property type="match status" value="1"/>
</dbReference>
<comment type="similarity">
    <text evidence="1">Belongs to the tryptophan dimethylallyltransferase family.</text>
</comment>
<dbReference type="PANTHER" id="PTHR40627:SF4">
    <property type="entry name" value="PRENYLTRANSFERASE ASQH1-RELATED"/>
    <property type="match status" value="1"/>
</dbReference>
<evidence type="ECO:0000256" key="1">
    <source>
        <dbReference type="ARBA" id="ARBA00010209"/>
    </source>
</evidence>
<organism evidence="3 4">
    <name type="scientific">Tilletia horrida</name>
    <dbReference type="NCBI Taxonomy" id="155126"/>
    <lineage>
        <taxon>Eukaryota</taxon>
        <taxon>Fungi</taxon>
        <taxon>Dikarya</taxon>
        <taxon>Basidiomycota</taxon>
        <taxon>Ustilaginomycotina</taxon>
        <taxon>Exobasidiomycetes</taxon>
        <taxon>Tilletiales</taxon>
        <taxon>Tilletiaceae</taxon>
        <taxon>Tilletia</taxon>
    </lineage>
</organism>